<evidence type="ECO:0000256" key="2">
    <source>
        <dbReference type="SAM" id="Phobius"/>
    </source>
</evidence>
<comment type="caution">
    <text evidence="4">The sequence shown here is derived from an EMBL/GenBank/DDBJ whole genome shotgun (WGS) entry which is preliminary data.</text>
</comment>
<dbReference type="EMBL" id="VEPZ02001718">
    <property type="protein sequence ID" value="KAE8661901.1"/>
    <property type="molecule type" value="Genomic_DNA"/>
</dbReference>
<feature type="compositionally biased region" description="Basic and acidic residues" evidence="1">
    <location>
        <begin position="217"/>
        <end position="231"/>
    </location>
</feature>
<dbReference type="AlphaFoldDB" id="A0A6A2WPW6"/>
<feature type="domain" description="DUF4220" evidence="3">
    <location>
        <begin position="55"/>
        <end position="431"/>
    </location>
</feature>
<evidence type="ECO:0000259" key="3">
    <source>
        <dbReference type="Pfam" id="PF13968"/>
    </source>
</evidence>
<gene>
    <name evidence="4" type="ORF">F3Y22_tig00113722pilonHSYRG00279</name>
</gene>
<reference evidence="4" key="1">
    <citation type="submission" date="2019-09" db="EMBL/GenBank/DDBJ databases">
        <title>Draft genome information of white flower Hibiscus syriacus.</title>
        <authorList>
            <person name="Kim Y.-M."/>
        </authorList>
    </citation>
    <scope>NUCLEOTIDE SEQUENCE [LARGE SCALE GENOMIC DNA]</scope>
    <source>
        <strain evidence="4">YM2019G1</strain>
    </source>
</reference>
<feature type="transmembrane region" description="Helical" evidence="2">
    <location>
        <begin position="126"/>
        <end position="143"/>
    </location>
</feature>
<dbReference type="Proteomes" id="UP000436088">
    <property type="component" value="Unassembled WGS sequence"/>
</dbReference>
<accession>A0A6A2WPW6</accession>
<dbReference type="InterPro" id="IPR025315">
    <property type="entry name" value="DUF4220"/>
</dbReference>
<keyword evidence="5" id="KW-1185">Reference proteome</keyword>
<evidence type="ECO:0000313" key="5">
    <source>
        <dbReference type="Proteomes" id="UP000436088"/>
    </source>
</evidence>
<feature type="transmembrane region" description="Helical" evidence="2">
    <location>
        <begin position="53"/>
        <end position="73"/>
    </location>
</feature>
<dbReference type="PANTHER" id="PTHR31325">
    <property type="entry name" value="OS01G0798800 PROTEIN-RELATED"/>
    <property type="match status" value="1"/>
</dbReference>
<keyword evidence="2" id="KW-1133">Transmembrane helix</keyword>
<sequence length="775" mass="88832">MFKFSLSIPFNIKLLWDKWNIRGSILFSLWLQVILIFVAPIRKSARKKLVITLIWLAYLLADAAANFAVGLISNSQRNPDKNSDPKLTQNGDLLAFWAPFLLLHLGGPDTITAFALEDNQLWQRHLLGLVFQAGAVIYVFFQSLPNHKLMFPTVLMFFAGIIKYGERTLALYRASLDKFRDSMLKKPDPGPNYAKLMEEYAFKRSAELPTTITMTPEPDKETRASDTPPKEGDLNHLEVVHYAYHFFRTFRGLIVDLIFSFRERDESRDFFTRRSAEDALRVIEVELNFIYGSLYTKLEVVYSGLGFSSRFLAFGFTLATLGLFYFKTKDDFRGVDVGITYTLLLGAIALDVIALLTIIFSDRTFTQIKNPERPSPKALPAAFVFKTFLALKKPWWYPCKCTSGCRQHVLATPLAFRRWSGSISSHNLIRYCLESKKESIHEFPSLSRIVCEYIFDLLGLKNVFHCLTKICEVIGKNLGDIKEKLKILRQPFIMFLRLFMEDTVDEFLFVSREPFTKDLWEFIFEELKKKSEFADTPETAKRISSARGDWALTDSDGDHNNLLKYVSDVPYDESILLWHIATDLCYHAEKENGDNSAEKKNGGYRVKLRHFSKTLSDYMLYLLVFQPTMMSAVAGIAKIRFGDTCEEAKRFFKSRSLRPNEDKKACEQILSVNTDVGPEEVKGDRSKSVLFSASILAKELEREDDPEKKWMIMSRVWVELVSYAASHCRANTHAAEVSKGGQLITFFWLLMAQFGLGEQFQINEGHARAKLNVGK</sequence>
<keyword evidence="2" id="KW-0472">Membrane</keyword>
<dbReference type="Pfam" id="PF13968">
    <property type="entry name" value="DUF4220"/>
    <property type="match status" value="1"/>
</dbReference>
<keyword evidence="2" id="KW-0812">Transmembrane</keyword>
<feature type="transmembrane region" description="Helical" evidence="2">
    <location>
        <begin position="307"/>
        <end position="326"/>
    </location>
</feature>
<evidence type="ECO:0000256" key="1">
    <source>
        <dbReference type="SAM" id="MobiDB-lite"/>
    </source>
</evidence>
<dbReference type="Pfam" id="PF04578">
    <property type="entry name" value="DUF594"/>
    <property type="match status" value="1"/>
</dbReference>
<name>A0A6A2WPW6_HIBSY</name>
<organism evidence="4 5">
    <name type="scientific">Hibiscus syriacus</name>
    <name type="common">Rose of Sharon</name>
    <dbReference type="NCBI Taxonomy" id="106335"/>
    <lineage>
        <taxon>Eukaryota</taxon>
        <taxon>Viridiplantae</taxon>
        <taxon>Streptophyta</taxon>
        <taxon>Embryophyta</taxon>
        <taxon>Tracheophyta</taxon>
        <taxon>Spermatophyta</taxon>
        <taxon>Magnoliopsida</taxon>
        <taxon>eudicotyledons</taxon>
        <taxon>Gunneridae</taxon>
        <taxon>Pentapetalae</taxon>
        <taxon>rosids</taxon>
        <taxon>malvids</taxon>
        <taxon>Malvales</taxon>
        <taxon>Malvaceae</taxon>
        <taxon>Malvoideae</taxon>
        <taxon>Hibiscus</taxon>
    </lineage>
</organism>
<dbReference type="OrthoDB" id="1689146at2759"/>
<proteinExistence type="predicted"/>
<feature type="transmembrane region" description="Helical" evidence="2">
    <location>
        <begin position="93"/>
        <end position="114"/>
    </location>
</feature>
<feature type="transmembrane region" description="Helical" evidence="2">
    <location>
        <begin position="20"/>
        <end position="41"/>
    </location>
</feature>
<feature type="transmembrane region" description="Helical" evidence="2">
    <location>
        <begin position="338"/>
        <end position="360"/>
    </location>
</feature>
<protein>
    <submittedName>
        <fullName evidence="4">Leucine-rich repeat family protein</fullName>
    </submittedName>
</protein>
<evidence type="ECO:0000313" key="4">
    <source>
        <dbReference type="EMBL" id="KAE8661901.1"/>
    </source>
</evidence>
<feature type="transmembrane region" description="Helical" evidence="2">
    <location>
        <begin position="149"/>
        <end position="165"/>
    </location>
</feature>
<dbReference type="InterPro" id="IPR007658">
    <property type="entry name" value="DUF594"/>
</dbReference>
<feature type="region of interest" description="Disordered" evidence="1">
    <location>
        <begin position="212"/>
        <end position="231"/>
    </location>
</feature>